<comment type="caution">
    <text evidence="9">The sequence shown here is derived from an EMBL/GenBank/DDBJ whole genome shotgun (WGS) entry which is preliminary data.</text>
</comment>
<dbReference type="Gene3D" id="3.40.1160.10">
    <property type="entry name" value="Acetylglutamate kinase-like"/>
    <property type="match status" value="1"/>
</dbReference>
<dbReference type="GO" id="GO:0006526">
    <property type="term" value="P:L-arginine biosynthetic process"/>
    <property type="evidence" value="ECO:0007669"/>
    <property type="project" value="UniProtKB-KW"/>
</dbReference>
<name>A0A497EP23_9CREN</name>
<dbReference type="PIRSF" id="PIRSF000728">
    <property type="entry name" value="NAGK"/>
    <property type="match status" value="1"/>
</dbReference>
<dbReference type="Proteomes" id="UP000278475">
    <property type="component" value="Unassembled WGS sequence"/>
</dbReference>
<sequence length="240" mass="25888">MVVVVKVGGDLLKEGKINVELINDLKELCKEEKVIVVHGGGDEVTEIAEKLGKPQVFVMSPEGFKSRYTDLETAEIYLMVMSGRINKRIVKTLQEHGLNAIGISGIDGGLLRAERKKRLVIVDEKGRKRAIEGGYTGKIVSVNTKMLEDLLSLGYLPIVNPVALGLEYETLNVDGDRTAAAIAAAMKAKAVIFTTDVEGLLIDGSLVRKLTVEEAERALPKIGPGMSTKVHAAIEAVKKG</sequence>
<evidence type="ECO:0000313" key="10">
    <source>
        <dbReference type="Proteomes" id="UP000278475"/>
    </source>
</evidence>
<feature type="domain" description="Aspartate/glutamate/uridylate kinase" evidence="8">
    <location>
        <begin position="1"/>
        <end position="240"/>
    </location>
</feature>
<evidence type="ECO:0000256" key="3">
    <source>
        <dbReference type="ARBA" id="ARBA00022679"/>
    </source>
</evidence>
<dbReference type="Pfam" id="PF00696">
    <property type="entry name" value="AA_kinase"/>
    <property type="match status" value="1"/>
</dbReference>
<dbReference type="NCBIfam" id="TIGR00761">
    <property type="entry name" value="argB"/>
    <property type="match status" value="1"/>
</dbReference>
<keyword evidence="2" id="KW-0028">Amino-acid biosynthesis</keyword>
<organism evidence="9 10">
    <name type="scientific">Thermoproteota archaeon</name>
    <dbReference type="NCBI Taxonomy" id="2056631"/>
    <lineage>
        <taxon>Archaea</taxon>
        <taxon>Thermoproteota</taxon>
    </lineage>
</organism>
<evidence type="ECO:0000256" key="6">
    <source>
        <dbReference type="ARBA" id="ARBA00022840"/>
    </source>
</evidence>
<dbReference type="GO" id="GO:0005737">
    <property type="term" value="C:cytoplasm"/>
    <property type="evidence" value="ECO:0007669"/>
    <property type="project" value="InterPro"/>
</dbReference>
<dbReference type="InterPro" id="IPR001057">
    <property type="entry name" value="Glu/AcGlu_kinase"/>
</dbReference>
<evidence type="ECO:0000259" key="8">
    <source>
        <dbReference type="Pfam" id="PF00696"/>
    </source>
</evidence>
<dbReference type="EMBL" id="QMQV01000062">
    <property type="protein sequence ID" value="RLE48691.1"/>
    <property type="molecule type" value="Genomic_DNA"/>
</dbReference>
<dbReference type="AlphaFoldDB" id="A0A497EP23"/>
<evidence type="ECO:0000256" key="4">
    <source>
        <dbReference type="ARBA" id="ARBA00022741"/>
    </source>
</evidence>
<dbReference type="GO" id="GO:0005524">
    <property type="term" value="F:ATP binding"/>
    <property type="evidence" value="ECO:0007669"/>
    <property type="project" value="UniProtKB-KW"/>
</dbReference>
<evidence type="ECO:0000256" key="5">
    <source>
        <dbReference type="ARBA" id="ARBA00022777"/>
    </source>
</evidence>
<dbReference type="PRINTS" id="PR00474">
    <property type="entry name" value="GLU5KINASE"/>
</dbReference>
<dbReference type="InterPro" id="IPR001048">
    <property type="entry name" value="Asp/Glu/Uridylate_kinase"/>
</dbReference>
<dbReference type="GO" id="GO:0003991">
    <property type="term" value="F:acetylglutamate kinase activity"/>
    <property type="evidence" value="ECO:0007669"/>
    <property type="project" value="TreeGrafter"/>
</dbReference>
<keyword evidence="4" id="KW-0547">Nucleotide-binding</keyword>
<protein>
    <submittedName>
        <fullName evidence="9">Acetylaminoadipate kinase</fullName>
    </submittedName>
</protein>
<evidence type="ECO:0000256" key="2">
    <source>
        <dbReference type="ARBA" id="ARBA00022605"/>
    </source>
</evidence>
<dbReference type="PANTHER" id="PTHR23342:SF0">
    <property type="entry name" value="N-ACETYLGLUTAMATE SYNTHASE, MITOCHONDRIAL"/>
    <property type="match status" value="1"/>
</dbReference>
<keyword evidence="6" id="KW-0067">ATP-binding</keyword>
<feature type="non-terminal residue" evidence="9">
    <location>
        <position position="240"/>
    </location>
</feature>
<proteinExistence type="predicted"/>
<reference evidence="9 10" key="1">
    <citation type="submission" date="2018-06" db="EMBL/GenBank/DDBJ databases">
        <title>Extensive metabolic versatility and redundancy in microbially diverse, dynamic hydrothermal sediments.</title>
        <authorList>
            <person name="Dombrowski N."/>
            <person name="Teske A."/>
            <person name="Baker B.J."/>
        </authorList>
    </citation>
    <scope>NUCLEOTIDE SEQUENCE [LARGE SCALE GENOMIC DNA]</scope>
    <source>
        <strain evidence="9">B66_G16</strain>
    </source>
</reference>
<evidence type="ECO:0000256" key="7">
    <source>
        <dbReference type="ARBA" id="ARBA00029440"/>
    </source>
</evidence>
<comment type="pathway">
    <text evidence="7">Amino-acid biosynthesis.</text>
</comment>
<keyword evidence="5 9" id="KW-0418">Kinase</keyword>
<evidence type="ECO:0000313" key="9">
    <source>
        <dbReference type="EMBL" id="RLE48691.1"/>
    </source>
</evidence>
<dbReference type="InterPro" id="IPR036393">
    <property type="entry name" value="AceGlu_kinase-like_sf"/>
</dbReference>
<dbReference type="SUPFAM" id="SSF53633">
    <property type="entry name" value="Carbamate kinase-like"/>
    <property type="match status" value="1"/>
</dbReference>
<gene>
    <name evidence="9" type="ORF">DRJ31_06630</name>
</gene>
<keyword evidence="3" id="KW-0808">Transferase</keyword>
<dbReference type="InterPro" id="IPR004662">
    <property type="entry name" value="AcgluKinase_fam"/>
</dbReference>
<dbReference type="PANTHER" id="PTHR23342">
    <property type="entry name" value="N-ACETYLGLUTAMATE SYNTHASE"/>
    <property type="match status" value="1"/>
</dbReference>
<evidence type="ECO:0000256" key="1">
    <source>
        <dbReference type="ARBA" id="ARBA00022571"/>
    </source>
</evidence>
<dbReference type="NCBIfam" id="NF010662">
    <property type="entry name" value="PRK14058.1-4"/>
    <property type="match status" value="1"/>
</dbReference>
<keyword evidence="1" id="KW-0055">Arginine biosynthesis</keyword>
<accession>A0A497EP23</accession>